<accession>A0ACA9Y2K9</accession>
<dbReference type="EMBL" id="CALSDN010000002">
    <property type="protein sequence ID" value="CAH6719191.1"/>
    <property type="molecule type" value="Genomic_DNA"/>
</dbReference>
<gene>
    <name evidence="1" type="ORF">CLIB1444_02S02960</name>
</gene>
<evidence type="ECO:0000313" key="1">
    <source>
        <dbReference type="EMBL" id="CAH6719191.1"/>
    </source>
</evidence>
<keyword evidence="2" id="KW-1185">Reference proteome</keyword>
<comment type="caution">
    <text evidence="1">The sequence shown here is derived from an EMBL/GenBank/DDBJ whole genome shotgun (WGS) entry which is preliminary data.</text>
</comment>
<name>A0ACA9Y2K9_9ASCO</name>
<sequence length="807" mass="92200">MEDPVNLNFGESVLFNNADQATTDLGETNNNDMDFQSSLLFGGVQPQPESEQVNDLIEVEYGQIQPKKVKLFDGKVINLKPKVRKSINADEIKSSEEMDLIDMDNLFRIAKEKQAFKDNQEQLSEQQTKPKKKFKTSQVWTEKYRPKRFLQLCSAGNDRQYRMISHWLQRWSGVVFNTEYEYNQLNQHQNPHNIQNNVDQLGRPYRKILLVSGPPGIGKTTTVHLIAKQLGYNVEELNAANSMDVLPSTVNTGDNRYGNVNAALKLKIQNALTSNSIQAQGNKIISNGKPTCLVIDEIDTAGNSSDIIRVLNELIQSDQRALNKRGQPSGKKSKDNLLNRPIICIANDAFSTNSRTWGGFNMDKLRSISELISFQKPAFIKRSTGIKTGGKALNSVKEYIKDISEQENLKLEYNEINEIVEICEGDIRACINHLQFNGRKLENYVSSSPKINKDLQLSWFKLTDMLFKRDPQLNKEQDFDNLMEILLSGGGKSINSSSGTLDKVIRGCFNRYLDTVYYQDDSLVKPCELSEWLNFYDIIGTSNEIPQYSNLILLKFWQLFSEINPKKIVKSLLPDIKNIEFESNEMKKQNKALVKKLITNIPISLKVSLGGGFEDNQSMGLFVLPFLYKILFPELASSGSSNSLQVKSKNNLNDFDKLCLEKSASLFKSLQIEFETFKDNETNQLLLEINPNLDSLVFYDNDILTFNPKQIQLKRKWFFPMLQTEFDRITIQSKTVKRSITPETKNQSKKTKISSSVEFFKGQYDGISTQIQKPKEVDETSRIWVKYNEGYSNAVRKTIGWKDLWIS</sequence>
<reference evidence="1" key="1">
    <citation type="submission" date="2022-06" db="EMBL/GenBank/DDBJ databases">
        <authorList>
            <person name="Legras J.-L."/>
            <person name="Devillers H."/>
            <person name="Grondin C."/>
        </authorList>
    </citation>
    <scope>NUCLEOTIDE SEQUENCE</scope>
    <source>
        <strain evidence="1">CLIB 1444</strain>
    </source>
</reference>
<proteinExistence type="predicted"/>
<organism evidence="1 2">
    <name type="scientific">[Candida] jaroonii</name>
    <dbReference type="NCBI Taxonomy" id="467808"/>
    <lineage>
        <taxon>Eukaryota</taxon>
        <taxon>Fungi</taxon>
        <taxon>Dikarya</taxon>
        <taxon>Ascomycota</taxon>
        <taxon>Saccharomycotina</taxon>
        <taxon>Pichiomycetes</taxon>
        <taxon>Debaryomycetaceae</taxon>
        <taxon>Yamadazyma</taxon>
    </lineage>
</organism>
<evidence type="ECO:0000313" key="2">
    <source>
        <dbReference type="Proteomes" id="UP001152531"/>
    </source>
</evidence>
<dbReference type="Proteomes" id="UP001152531">
    <property type="component" value="Unassembled WGS sequence"/>
</dbReference>
<protein>
    <submittedName>
        <fullName evidence="1">Chromosome transmission fidelity protein 18</fullName>
    </submittedName>
</protein>